<evidence type="ECO:0000313" key="3">
    <source>
        <dbReference type="Proteomes" id="UP001418222"/>
    </source>
</evidence>
<organism evidence="2 3">
    <name type="scientific">Platanthera zijinensis</name>
    <dbReference type="NCBI Taxonomy" id="2320716"/>
    <lineage>
        <taxon>Eukaryota</taxon>
        <taxon>Viridiplantae</taxon>
        <taxon>Streptophyta</taxon>
        <taxon>Embryophyta</taxon>
        <taxon>Tracheophyta</taxon>
        <taxon>Spermatophyta</taxon>
        <taxon>Magnoliopsida</taxon>
        <taxon>Liliopsida</taxon>
        <taxon>Asparagales</taxon>
        <taxon>Orchidaceae</taxon>
        <taxon>Orchidoideae</taxon>
        <taxon>Orchideae</taxon>
        <taxon>Orchidinae</taxon>
        <taxon>Platanthera</taxon>
    </lineage>
</organism>
<proteinExistence type="predicted"/>
<evidence type="ECO:0000313" key="2">
    <source>
        <dbReference type="EMBL" id="KAK8944824.1"/>
    </source>
</evidence>
<feature type="signal peptide" evidence="1">
    <location>
        <begin position="1"/>
        <end position="20"/>
    </location>
</feature>
<dbReference type="Proteomes" id="UP001418222">
    <property type="component" value="Unassembled WGS sequence"/>
</dbReference>
<name>A0AAP0BN10_9ASPA</name>
<dbReference type="InterPro" id="IPR036514">
    <property type="entry name" value="SGNH_hydro_sf"/>
</dbReference>
<feature type="chain" id="PRO_5042871129" description="GDSL esterase/lipase" evidence="1">
    <location>
        <begin position="21"/>
        <end position="188"/>
    </location>
</feature>
<reference evidence="2 3" key="1">
    <citation type="journal article" date="2022" name="Nat. Plants">
        <title>Genomes of leafy and leafless Platanthera orchids illuminate the evolution of mycoheterotrophy.</title>
        <authorList>
            <person name="Li M.H."/>
            <person name="Liu K.W."/>
            <person name="Li Z."/>
            <person name="Lu H.C."/>
            <person name="Ye Q.L."/>
            <person name="Zhang D."/>
            <person name="Wang J.Y."/>
            <person name="Li Y.F."/>
            <person name="Zhong Z.M."/>
            <person name="Liu X."/>
            <person name="Yu X."/>
            <person name="Liu D.K."/>
            <person name="Tu X.D."/>
            <person name="Liu B."/>
            <person name="Hao Y."/>
            <person name="Liao X.Y."/>
            <person name="Jiang Y.T."/>
            <person name="Sun W.H."/>
            <person name="Chen J."/>
            <person name="Chen Y.Q."/>
            <person name="Ai Y."/>
            <person name="Zhai J.W."/>
            <person name="Wu S.S."/>
            <person name="Zhou Z."/>
            <person name="Hsiao Y.Y."/>
            <person name="Wu W.L."/>
            <person name="Chen Y.Y."/>
            <person name="Lin Y.F."/>
            <person name="Hsu J.L."/>
            <person name="Li C.Y."/>
            <person name="Wang Z.W."/>
            <person name="Zhao X."/>
            <person name="Zhong W.Y."/>
            <person name="Ma X.K."/>
            <person name="Ma L."/>
            <person name="Huang J."/>
            <person name="Chen G.Z."/>
            <person name="Huang M.Z."/>
            <person name="Huang L."/>
            <person name="Peng D.H."/>
            <person name="Luo Y.B."/>
            <person name="Zou S.Q."/>
            <person name="Chen S.P."/>
            <person name="Lan S."/>
            <person name="Tsai W.C."/>
            <person name="Van de Peer Y."/>
            <person name="Liu Z.J."/>
        </authorList>
    </citation>
    <scope>NUCLEOTIDE SEQUENCE [LARGE SCALE GENOMIC DNA]</scope>
    <source>
        <strain evidence="2">Lor287</strain>
    </source>
</reference>
<gene>
    <name evidence="2" type="ORF">KSP39_PZI008650</name>
</gene>
<dbReference type="EMBL" id="JBBWWQ010000006">
    <property type="protein sequence ID" value="KAK8944824.1"/>
    <property type="molecule type" value="Genomic_DNA"/>
</dbReference>
<keyword evidence="1" id="KW-0732">Signal</keyword>
<comment type="caution">
    <text evidence="2">The sequence shown here is derived from an EMBL/GenBank/DDBJ whole genome shotgun (WGS) entry which is preliminary data.</text>
</comment>
<evidence type="ECO:0000256" key="1">
    <source>
        <dbReference type="SAM" id="SignalP"/>
    </source>
</evidence>
<dbReference type="AlphaFoldDB" id="A0AAP0BN10"/>
<evidence type="ECO:0008006" key="4">
    <source>
        <dbReference type="Google" id="ProtNLM"/>
    </source>
</evidence>
<dbReference type="Gene3D" id="3.40.50.1110">
    <property type="entry name" value="SGNH hydrolase"/>
    <property type="match status" value="1"/>
</dbReference>
<protein>
    <recommendedName>
        <fullName evidence="4">GDSL esterase/lipase</fullName>
    </recommendedName>
</protein>
<sequence>METILETLLIFAAATPAILPSPDPPSPSPNSRSTALFVLGDSSVNCGDNSVSTTTPPNSSPDLLDAFFRTSLKTGLPPPPPSYSRNLTTEALSTGVNFGSTPATIISTSTFSRNLVGAAASKFLPFQTLNQQIASSIFLLSFARDDYADIFFEDIADHHMYERRGLVRLLVSQMILSIKVREDGAPSS</sequence>
<accession>A0AAP0BN10</accession>
<keyword evidence="3" id="KW-1185">Reference proteome</keyword>